<keyword evidence="3" id="KW-1185">Reference proteome</keyword>
<evidence type="ECO:0000256" key="1">
    <source>
        <dbReference type="SAM" id="Phobius"/>
    </source>
</evidence>
<dbReference type="RefSeq" id="WP_168108292.1">
    <property type="nucleotide sequence ID" value="NZ_VTOX01000005.1"/>
</dbReference>
<gene>
    <name evidence="2" type="ORF">RAMLITH_15170</name>
</gene>
<accession>A0A7X6I7F5</accession>
<dbReference type="EMBL" id="VTOX01000005">
    <property type="protein sequence ID" value="NKE67164.1"/>
    <property type="molecule type" value="Genomic_DNA"/>
</dbReference>
<evidence type="ECO:0008006" key="4">
    <source>
        <dbReference type="Google" id="ProtNLM"/>
    </source>
</evidence>
<reference evidence="2 3" key="1">
    <citation type="journal article" date="2020" name="Nature">
        <title>Bacterial chemolithoautotrophy via manganese oxidation.</title>
        <authorList>
            <person name="Yu H."/>
            <person name="Leadbetter J.R."/>
        </authorList>
    </citation>
    <scope>NUCLEOTIDE SEQUENCE [LARGE SCALE GENOMIC DNA]</scope>
    <source>
        <strain evidence="2 3">RBP-1</strain>
    </source>
</reference>
<evidence type="ECO:0000313" key="2">
    <source>
        <dbReference type="EMBL" id="NKE67164.1"/>
    </source>
</evidence>
<organism evidence="2 3">
    <name type="scientific">Ramlibacter lithotrophicus</name>
    <dbReference type="NCBI Taxonomy" id="2606681"/>
    <lineage>
        <taxon>Bacteria</taxon>
        <taxon>Pseudomonadati</taxon>
        <taxon>Pseudomonadota</taxon>
        <taxon>Betaproteobacteria</taxon>
        <taxon>Burkholderiales</taxon>
        <taxon>Comamonadaceae</taxon>
        <taxon>Ramlibacter</taxon>
    </lineage>
</organism>
<sequence length="163" mass="17907">MSSLASYYLASLGAALLVIAVASGLIARRVRRGQRRLQAMALLAALGRSTDWVAAQGRAVCFQAATDLDDQSLDEIRSLQRQWFPELDAPAAELFSVHGKLAALLRIHERLRAQDPEAWLDGAYDAAFMALWREHGAIVQTMERQLVPAARTAAALRQHTFPA</sequence>
<name>A0A7X6I7F5_9BURK</name>
<proteinExistence type="predicted"/>
<dbReference type="Proteomes" id="UP000521868">
    <property type="component" value="Unassembled WGS sequence"/>
</dbReference>
<dbReference type="AlphaFoldDB" id="A0A7X6I7F5"/>
<protein>
    <recommendedName>
        <fullName evidence="4">DUF4760 domain-containing protein</fullName>
    </recommendedName>
</protein>
<feature type="transmembrane region" description="Helical" evidence="1">
    <location>
        <begin position="6"/>
        <end position="27"/>
    </location>
</feature>
<evidence type="ECO:0000313" key="3">
    <source>
        <dbReference type="Proteomes" id="UP000521868"/>
    </source>
</evidence>
<keyword evidence="1" id="KW-1133">Transmembrane helix</keyword>
<keyword evidence="1" id="KW-0812">Transmembrane</keyword>
<comment type="caution">
    <text evidence="2">The sequence shown here is derived from an EMBL/GenBank/DDBJ whole genome shotgun (WGS) entry which is preliminary data.</text>
</comment>
<keyword evidence="1" id="KW-0472">Membrane</keyword>